<name>A0ACB9DVJ5_CICIN</name>
<organism evidence="1 2">
    <name type="scientific">Cichorium intybus</name>
    <name type="common">Chicory</name>
    <dbReference type="NCBI Taxonomy" id="13427"/>
    <lineage>
        <taxon>Eukaryota</taxon>
        <taxon>Viridiplantae</taxon>
        <taxon>Streptophyta</taxon>
        <taxon>Embryophyta</taxon>
        <taxon>Tracheophyta</taxon>
        <taxon>Spermatophyta</taxon>
        <taxon>Magnoliopsida</taxon>
        <taxon>eudicotyledons</taxon>
        <taxon>Gunneridae</taxon>
        <taxon>Pentapetalae</taxon>
        <taxon>asterids</taxon>
        <taxon>campanulids</taxon>
        <taxon>Asterales</taxon>
        <taxon>Asteraceae</taxon>
        <taxon>Cichorioideae</taxon>
        <taxon>Cichorieae</taxon>
        <taxon>Cichoriinae</taxon>
        <taxon>Cichorium</taxon>
    </lineage>
</organism>
<protein>
    <submittedName>
        <fullName evidence="1">Uncharacterized protein</fullName>
    </submittedName>
</protein>
<sequence>MLLTSPLSMVGVVADNDVILPDGRVGRWWVVVLVVVAMDYIGGSVGHCGSNGGGRQQGPLRSSANANLCSSAVLQSRQWELRISVYLLSRFQLVQRLED</sequence>
<proteinExistence type="predicted"/>
<keyword evidence="2" id="KW-1185">Reference proteome</keyword>
<evidence type="ECO:0000313" key="1">
    <source>
        <dbReference type="EMBL" id="KAI3750333.1"/>
    </source>
</evidence>
<dbReference type="Proteomes" id="UP001055811">
    <property type="component" value="Linkage Group LG04"/>
</dbReference>
<reference evidence="2" key="1">
    <citation type="journal article" date="2022" name="Mol. Ecol. Resour.">
        <title>The genomes of chicory, endive, great burdock and yacon provide insights into Asteraceae palaeo-polyploidization history and plant inulin production.</title>
        <authorList>
            <person name="Fan W."/>
            <person name="Wang S."/>
            <person name="Wang H."/>
            <person name="Wang A."/>
            <person name="Jiang F."/>
            <person name="Liu H."/>
            <person name="Zhao H."/>
            <person name="Xu D."/>
            <person name="Zhang Y."/>
        </authorList>
    </citation>
    <scope>NUCLEOTIDE SEQUENCE [LARGE SCALE GENOMIC DNA]</scope>
    <source>
        <strain evidence="2">cv. Punajuju</strain>
    </source>
</reference>
<dbReference type="EMBL" id="CM042012">
    <property type="protein sequence ID" value="KAI3750333.1"/>
    <property type="molecule type" value="Genomic_DNA"/>
</dbReference>
<comment type="caution">
    <text evidence="1">The sequence shown here is derived from an EMBL/GenBank/DDBJ whole genome shotgun (WGS) entry which is preliminary data.</text>
</comment>
<gene>
    <name evidence="1" type="ORF">L2E82_20967</name>
</gene>
<evidence type="ECO:0000313" key="2">
    <source>
        <dbReference type="Proteomes" id="UP001055811"/>
    </source>
</evidence>
<reference evidence="1 2" key="2">
    <citation type="journal article" date="2022" name="Mol. Ecol. Resour.">
        <title>The genomes of chicory, endive, great burdock and yacon provide insights into Asteraceae paleo-polyploidization history and plant inulin production.</title>
        <authorList>
            <person name="Fan W."/>
            <person name="Wang S."/>
            <person name="Wang H."/>
            <person name="Wang A."/>
            <person name="Jiang F."/>
            <person name="Liu H."/>
            <person name="Zhao H."/>
            <person name="Xu D."/>
            <person name="Zhang Y."/>
        </authorList>
    </citation>
    <scope>NUCLEOTIDE SEQUENCE [LARGE SCALE GENOMIC DNA]</scope>
    <source>
        <strain evidence="2">cv. Punajuju</strain>
        <tissue evidence="1">Leaves</tissue>
    </source>
</reference>
<accession>A0ACB9DVJ5</accession>